<proteinExistence type="predicted"/>
<organism evidence="2 3">
    <name type="scientific">Periconia macrospinosa</name>
    <dbReference type="NCBI Taxonomy" id="97972"/>
    <lineage>
        <taxon>Eukaryota</taxon>
        <taxon>Fungi</taxon>
        <taxon>Dikarya</taxon>
        <taxon>Ascomycota</taxon>
        <taxon>Pezizomycotina</taxon>
        <taxon>Dothideomycetes</taxon>
        <taxon>Pleosporomycetidae</taxon>
        <taxon>Pleosporales</taxon>
        <taxon>Massarineae</taxon>
        <taxon>Periconiaceae</taxon>
        <taxon>Periconia</taxon>
    </lineage>
</organism>
<dbReference type="AlphaFoldDB" id="A0A2V1DKN5"/>
<sequence>MIVHSVSFCPRWTRSVHRWPMYLYNLRTSFSKERNTEARRKPTHKMDNRELAASHLDTDSQDILESRMKAVGPFFIVECCPLSRSSTTADRTIRGDFERIDRLDRTGPDQTKNERFIHRADRNGPDRTRPDKILMRTPSTQPCDWMQTQPRPNARCVCLSMCLENKDGKSTLLGLCLSSARIALL</sequence>
<evidence type="ECO:0000313" key="2">
    <source>
        <dbReference type="EMBL" id="PVH98628.1"/>
    </source>
</evidence>
<gene>
    <name evidence="2" type="ORF">DM02DRAFT_40411</name>
</gene>
<evidence type="ECO:0000256" key="1">
    <source>
        <dbReference type="SAM" id="MobiDB-lite"/>
    </source>
</evidence>
<protein>
    <submittedName>
        <fullName evidence="2">Uncharacterized protein</fullName>
    </submittedName>
</protein>
<accession>A0A2V1DKN5</accession>
<dbReference type="Proteomes" id="UP000244855">
    <property type="component" value="Unassembled WGS sequence"/>
</dbReference>
<reference evidence="2 3" key="1">
    <citation type="journal article" date="2018" name="Sci. Rep.">
        <title>Comparative genomics provides insights into the lifestyle and reveals functional heterogeneity of dark septate endophytic fungi.</title>
        <authorList>
            <person name="Knapp D.G."/>
            <person name="Nemeth J.B."/>
            <person name="Barry K."/>
            <person name="Hainaut M."/>
            <person name="Henrissat B."/>
            <person name="Johnson J."/>
            <person name="Kuo A."/>
            <person name="Lim J.H.P."/>
            <person name="Lipzen A."/>
            <person name="Nolan M."/>
            <person name="Ohm R.A."/>
            <person name="Tamas L."/>
            <person name="Grigoriev I.V."/>
            <person name="Spatafora J.W."/>
            <person name="Nagy L.G."/>
            <person name="Kovacs G.M."/>
        </authorList>
    </citation>
    <scope>NUCLEOTIDE SEQUENCE [LARGE SCALE GENOMIC DNA]</scope>
    <source>
        <strain evidence="2 3">DSE2036</strain>
    </source>
</reference>
<feature type="region of interest" description="Disordered" evidence="1">
    <location>
        <begin position="103"/>
        <end position="131"/>
    </location>
</feature>
<dbReference type="EMBL" id="KZ805409">
    <property type="protein sequence ID" value="PVH98628.1"/>
    <property type="molecule type" value="Genomic_DNA"/>
</dbReference>
<keyword evidence="3" id="KW-1185">Reference proteome</keyword>
<evidence type="ECO:0000313" key="3">
    <source>
        <dbReference type="Proteomes" id="UP000244855"/>
    </source>
</evidence>
<name>A0A2V1DKN5_9PLEO</name>